<organism evidence="1 2">
    <name type="scientific">Oculimacula yallundae</name>
    <dbReference type="NCBI Taxonomy" id="86028"/>
    <lineage>
        <taxon>Eukaryota</taxon>
        <taxon>Fungi</taxon>
        <taxon>Dikarya</taxon>
        <taxon>Ascomycota</taxon>
        <taxon>Pezizomycotina</taxon>
        <taxon>Leotiomycetes</taxon>
        <taxon>Helotiales</taxon>
        <taxon>Ploettnerulaceae</taxon>
        <taxon>Oculimacula</taxon>
    </lineage>
</organism>
<sequence length="72" mass="8379">MAILKERRDEKSSRGLVDRFQLRFVRDHQQQAATIIRWPLRAPLICFVCSCSDRMVSVVVGRRADKLHVLLS</sequence>
<keyword evidence="2" id="KW-1185">Reference proteome</keyword>
<gene>
    <name evidence="1" type="ORF">VTL71DRAFT_2452</name>
</gene>
<reference evidence="1 2" key="1">
    <citation type="journal article" date="2024" name="Commun. Biol.">
        <title>Comparative genomic analysis of thermophilic fungi reveals convergent evolutionary adaptations and gene losses.</title>
        <authorList>
            <person name="Steindorff A.S."/>
            <person name="Aguilar-Pontes M.V."/>
            <person name="Robinson A.J."/>
            <person name="Andreopoulos B."/>
            <person name="LaButti K."/>
            <person name="Kuo A."/>
            <person name="Mondo S."/>
            <person name="Riley R."/>
            <person name="Otillar R."/>
            <person name="Haridas S."/>
            <person name="Lipzen A."/>
            <person name="Grimwood J."/>
            <person name="Schmutz J."/>
            <person name="Clum A."/>
            <person name="Reid I.D."/>
            <person name="Moisan M.C."/>
            <person name="Butler G."/>
            <person name="Nguyen T.T.M."/>
            <person name="Dewar K."/>
            <person name="Conant G."/>
            <person name="Drula E."/>
            <person name="Henrissat B."/>
            <person name="Hansel C."/>
            <person name="Singer S."/>
            <person name="Hutchinson M.I."/>
            <person name="de Vries R.P."/>
            <person name="Natvig D.O."/>
            <person name="Powell A.J."/>
            <person name="Tsang A."/>
            <person name="Grigoriev I.V."/>
        </authorList>
    </citation>
    <scope>NUCLEOTIDE SEQUENCE [LARGE SCALE GENOMIC DNA]</scope>
    <source>
        <strain evidence="1 2">CBS 494.80</strain>
    </source>
</reference>
<proteinExistence type="predicted"/>
<dbReference type="Proteomes" id="UP001595075">
    <property type="component" value="Unassembled WGS sequence"/>
</dbReference>
<protein>
    <submittedName>
        <fullName evidence="1">Uncharacterized protein</fullName>
    </submittedName>
</protein>
<comment type="caution">
    <text evidence="1">The sequence shown here is derived from an EMBL/GenBank/DDBJ whole genome shotgun (WGS) entry which is preliminary data.</text>
</comment>
<evidence type="ECO:0000313" key="1">
    <source>
        <dbReference type="EMBL" id="KAL2066381.1"/>
    </source>
</evidence>
<accession>A0ABR4CA95</accession>
<evidence type="ECO:0000313" key="2">
    <source>
        <dbReference type="Proteomes" id="UP001595075"/>
    </source>
</evidence>
<dbReference type="EMBL" id="JAZHXI010000011">
    <property type="protein sequence ID" value="KAL2066381.1"/>
    <property type="molecule type" value="Genomic_DNA"/>
</dbReference>
<name>A0ABR4CA95_9HELO</name>